<dbReference type="SUPFAM" id="SSF52402">
    <property type="entry name" value="Adenine nucleotide alpha hydrolases-like"/>
    <property type="match status" value="1"/>
</dbReference>
<comment type="caution">
    <text evidence="1">The sequence shown here is derived from an EMBL/GenBank/DDBJ whole genome shotgun (WGS) entry which is preliminary data.</text>
</comment>
<reference evidence="1" key="2">
    <citation type="submission" date="2020-09" db="EMBL/GenBank/DDBJ databases">
        <authorList>
            <person name="Sun Q."/>
            <person name="Zhou Y."/>
        </authorList>
    </citation>
    <scope>NUCLEOTIDE SEQUENCE</scope>
    <source>
        <strain evidence="1">CGMCC 4.7403</strain>
    </source>
</reference>
<evidence type="ECO:0008006" key="3">
    <source>
        <dbReference type="Google" id="ProtNLM"/>
    </source>
</evidence>
<sequence>MPSRPANRPPSTPDLASYDLLAPQLSGGKDSAVMMAVFMEDARTVGVADRVISYHSSLGVLEWPPVVFDGIRYPGVSELAALQSNAFGVPPDRHVEVTRTMPGPDGTRMPHSLLTEIAAYGRFPRMGSPYCRKAAKESVVSSAWTPMVSRLKRELGRPVRILKVMGLRSDEGADRKKRPAFRTVLANSARVVDEWLPVKDWSTDAVKEWHADAPVPYCWTYDSVPGAGDWAGTSRCSCSLCVFASRADVLLSVGRRPRLADLYAEVEQVRGDSFRADWRITDLIRHANTCGAPDPGVVCPDDGPEFTALQEQVREALKKDPRKEPEMARHSGRALCDGCTAHN</sequence>
<gene>
    <name evidence="1" type="ORF">GCM10017771_52150</name>
</gene>
<dbReference type="RefSeq" id="WP_229914040.1">
    <property type="nucleotide sequence ID" value="NZ_BNAT01000019.1"/>
</dbReference>
<organism evidence="1 2">
    <name type="scientific">Streptomyces capitiformicae</name>
    <dbReference type="NCBI Taxonomy" id="2014920"/>
    <lineage>
        <taxon>Bacteria</taxon>
        <taxon>Bacillati</taxon>
        <taxon>Actinomycetota</taxon>
        <taxon>Actinomycetes</taxon>
        <taxon>Kitasatosporales</taxon>
        <taxon>Streptomycetaceae</taxon>
        <taxon>Streptomyces</taxon>
    </lineage>
</organism>
<dbReference type="AlphaFoldDB" id="A0A919DCV6"/>
<dbReference type="EMBL" id="BNAT01000019">
    <property type="protein sequence ID" value="GHE34502.1"/>
    <property type="molecule type" value="Genomic_DNA"/>
</dbReference>
<proteinExistence type="predicted"/>
<protein>
    <recommendedName>
        <fullName evidence="3">Phosphoadenosine phosphosulfate reductase</fullName>
    </recommendedName>
</protein>
<dbReference type="Gene3D" id="3.40.50.620">
    <property type="entry name" value="HUPs"/>
    <property type="match status" value="1"/>
</dbReference>
<evidence type="ECO:0000313" key="2">
    <source>
        <dbReference type="Proteomes" id="UP000603227"/>
    </source>
</evidence>
<accession>A0A919DCV6</accession>
<reference evidence="1" key="1">
    <citation type="journal article" date="2014" name="Int. J. Syst. Evol. Microbiol.">
        <title>Complete genome sequence of Corynebacterium casei LMG S-19264T (=DSM 44701T), isolated from a smear-ripened cheese.</title>
        <authorList>
            <consortium name="US DOE Joint Genome Institute (JGI-PGF)"/>
            <person name="Walter F."/>
            <person name="Albersmeier A."/>
            <person name="Kalinowski J."/>
            <person name="Ruckert C."/>
        </authorList>
    </citation>
    <scope>NUCLEOTIDE SEQUENCE</scope>
    <source>
        <strain evidence="1">CGMCC 4.7403</strain>
    </source>
</reference>
<dbReference type="InterPro" id="IPR014729">
    <property type="entry name" value="Rossmann-like_a/b/a_fold"/>
</dbReference>
<dbReference type="Proteomes" id="UP000603227">
    <property type="component" value="Unassembled WGS sequence"/>
</dbReference>
<evidence type="ECO:0000313" key="1">
    <source>
        <dbReference type="EMBL" id="GHE34502.1"/>
    </source>
</evidence>
<keyword evidence="2" id="KW-1185">Reference proteome</keyword>
<name>A0A919DCV6_9ACTN</name>